<evidence type="ECO:0000256" key="1">
    <source>
        <dbReference type="ARBA" id="ARBA00023002"/>
    </source>
</evidence>
<name>A0A024P3X7_9BACI</name>
<feature type="domain" description="GFO/IDH/MocA-like oxidoreductase" evidence="3">
    <location>
        <begin position="131"/>
        <end position="264"/>
    </location>
</feature>
<sequence>MEPFKVGIVGCGNISDIYFKNSISYAAFDIVACADIDINRAKRKAELYHIPLALSVDELLDRPDIDLIINLTPPQSHADIIIESLLHDKHVYSEKPLAVSLDDGHKIINLAEERNLHVGAAPDTFLGAGIQTCLDVMQQGMIGTPVAGSAYMMKLGPERWHADPEFFYQEGGGPLFDMGPYYLTTLIQLLGPIRSVMAKAKIHPSERRIMKGPKEGNVIDVKTPTHYSGVLEFAKGPIVSMTMSFDVPATDMPFIEIYGSEGTLKVPDPNTFGGPVLVKKKGEEKWEEVQLTYPHTENSRGLGVVHMVDSIQKQTPFEADGQQALHVLEVMHAFHESSASGKQVLLLSADTPSSLLEWESK</sequence>
<dbReference type="Pfam" id="PF22725">
    <property type="entry name" value="GFO_IDH_MocA_C3"/>
    <property type="match status" value="1"/>
</dbReference>
<dbReference type="SUPFAM" id="SSF51735">
    <property type="entry name" value="NAD(P)-binding Rossmann-fold domains"/>
    <property type="match status" value="1"/>
</dbReference>
<dbReference type="Gene3D" id="3.40.50.720">
    <property type="entry name" value="NAD(P)-binding Rossmann-like Domain"/>
    <property type="match status" value="1"/>
</dbReference>
<dbReference type="InterPro" id="IPR036291">
    <property type="entry name" value="NAD(P)-bd_dom_sf"/>
</dbReference>
<dbReference type="EMBL" id="CCDI010000001">
    <property type="protein sequence ID" value="CDQ22825.1"/>
    <property type="molecule type" value="Genomic_DNA"/>
</dbReference>
<dbReference type="RefSeq" id="WP_139254049.1">
    <property type="nucleotide sequence ID" value="NZ_CCDH010000001.1"/>
</dbReference>
<reference evidence="4 5" key="2">
    <citation type="submission" date="2014-05" db="EMBL/GenBank/DDBJ databases">
        <title>Draft genome sequence of Halobacillus karajensis HK-03.</title>
        <authorList>
            <person name="Khelaifia S."/>
            <person name="Croce O."/>
            <person name="Lagier J.C."/>
            <person name="Raoult D."/>
        </authorList>
    </citation>
    <scope>NUCLEOTIDE SEQUENCE [LARGE SCALE GENOMIC DNA]</scope>
    <source>
        <strain evidence="4 5">HD-03</strain>
    </source>
</reference>
<dbReference type="InterPro" id="IPR050463">
    <property type="entry name" value="Gfo/Idh/MocA_oxidrdct_glycsds"/>
</dbReference>
<dbReference type="GO" id="GO:0016491">
    <property type="term" value="F:oxidoreductase activity"/>
    <property type="evidence" value="ECO:0007669"/>
    <property type="project" value="UniProtKB-KW"/>
</dbReference>
<gene>
    <name evidence="4" type="primary">afr_1</name>
    <name evidence="4" type="ORF">BN983_01042</name>
</gene>
<keyword evidence="1" id="KW-0560">Oxidoreductase</keyword>
<dbReference type="PANTHER" id="PTHR43818:SF11">
    <property type="entry name" value="BCDNA.GH03377"/>
    <property type="match status" value="1"/>
</dbReference>
<dbReference type="Pfam" id="PF01408">
    <property type="entry name" value="GFO_IDH_MocA"/>
    <property type="match status" value="1"/>
</dbReference>
<dbReference type="InterPro" id="IPR055170">
    <property type="entry name" value="GFO_IDH_MocA-like_dom"/>
</dbReference>
<organism evidence="4 5">
    <name type="scientific">Halobacillus karajensis</name>
    <dbReference type="NCBI Taxonomy" id="195088"/>
    <lineage>
        <taxon>Bacteria</taxon>
        <taxon>Bacillati</taxon>
        <taxon>Bacillota</taxon>
        <taxon>Bacilli</taxon>
        <taxon>Bacillales</taxon>
        <taxon>Bacillaceae</taxon>
        <taxon>Halobacillus</taxon>
    </lineage>
</organism>
<dbReference type="Proteomes" id="UP000028868">
    <property type="component" value="Unassembled WGS sequence"/>
</dbReference>
<dbReference type="Gene3D" id="3.30.360.10">
    <property type="entry name" value="Dihydrodipicolinate Reductase, domain 2"/>
    <property type="match status" value="1"/>
</dbReference>
<dbReference type="GO" id="GO:0000166">
    <property type="term" value="F:nucleotide binding"/>
    <property type="evidence" value="ECO:0007669"/>
    <property type="project" value="InterPro"/>
</dbReference>
<dbReference type="SUPFAM" id="SSF55347">
    <property type="entry name" value="Glyceraldehyde-3-phosphate dehydrogenase-like, C-terminal domain"/>
    <property type="match status" value="1"/>
</dbReference>
<evidence type="ECO:0000313" key="5">
    <source>
        <dbReference type="Proteomes" id="UP000028868"/>
    </source>
</evidence>
<comment type="caution">
    <text evidence="4">The sequence shown here is derived from an EMBL/GenBank/DDBJ whole genome shotgun (WGS) entry which is preliminary data.</text>
</comment>
<evidence type="ECO:0000313" key="4">
    <source>
        <dbReference type="EMBL" id="CDQ22825.1"/>
    </source>
</evidence>
<accession>A0A024P3X7</accession>
<dbReference type="OrthoDB" id="9815825at2"/>
<keyword evidence="5" id="KW-1185">Reference proteome</keyword>
<dbReference type="AlphaFoldDB" id="A0A024P3X7"/>
<proteinExistence type="predicted"/>
<dbReference type="InterPro" id="IPR000683">
    <property type="entry name" value="Gfo/Idh/MocA-like_OxRdtase_N"/>
</dbReference>
<evidence type="ECO:0000259" key="2">
    <source>
        <dbReference type="Pfam" id="PF01408"/>
    </source>
</evidence>
<feature type="domain" description="Gfo/Idh/MocA-like oxidoreductase N-terminal" evidence="2">
    <location>
        <begin position="4"/>
        <end position="118"/>
    </location>
</feature>
<evidence type="ECO:0000259" key="3">
    <source>
        <dbReference type="Pfam" id="PF22725"/>
    </source>
</evidence>
<reference evidence="5" key="1">
    <citation type="submission" date="2014-03" db="EMBL/GenBank/DDBJ databases">
        <authorList>
            <person name="Urmite Genomes U."/>
        </authorList>
    </citation>
    <scope>NUCLEOTIDE SEQUENCE [LARGE SCALE GENOMIC DNA]</scope>
    <source>
        <strain evidence="5">HD-03</strain>
    </source>
</reference>
<protein>
    <submittedName>
        <fullName evidence="4">1,5-anhydro-D-fructose reductase</fullName>
    </submittedName>
</protein>
<dbReference type="PANTHER" id="PTHR43818">
    <property type="entry name" value="BCDNA.GH03377"/>
    <property type="match status" value="1"/>
</dbReference>